<evidence type="ECO:0000313" key="2">
    <source>
        <dbReference type="EMBL" id="GLV68397.1"/>
    </source>
</evidence>
<organism evidence="2 4">
    <name type="scientific">Pectobacterium carotovorum subsp. carotovorum</name>
    <name type="common">Erwinia carotovora subsp. carotovora</name>
    <dbReference type="NCBI Taxonomy" id="555"/>
    <lineage>
        <taxon>Bacteria</taxon>
        <taxon>Pseudomonadati</taxon>
        <taxon>Pseudomonadota</taxon>
        <taxon>Gammaproteobacteria</taxon>
        <taxon>Enterobacterales</taxon>
        <taxon>Pectobacteriaceae</taxon>
        <taxon>Pectobacterium</taxon>
    </lineage>
</organism>
<proteinExistence type="predicted"/>
<sequence length="90" mass="10092">MANPFERLAARMDAATIRKMGKTVVINGTDHIGVESHFLPEMGPVTGDGISLVVFTDYQPNRSDAVVFEGKDYMVTRWQRFNGKAQIFIE</sequence>
<evidence type="ECO:0000313" key="1">
    <source>
        <dbReference type="EMBL" id="GKX46093.1"/>
    </source>
</evidence>
<reference evidence="2" key="2">
    <citation type="submission" date="2023-02" db="EMBL/GenBank/DDBJ databases">
        <title>Pectobacterium carotovorum subsp. carotovorum NBRC 12380.</title>
        <authorList>
            <person name="Ichikawa N."/>
            <person name="Sato H."/>
            <person name="Tonouchi N."/>
        </authorList>
    </citation>
    <scope>NUCLEOTIDE SEQUENCE</scope>
    <source>
        <strain evidence="2">NBRC 12380</strain>
    </source>
</reference>
<dbReference type="EMBL" id="BSRL01000001">
    <property type="protein sequence ID" value="GLV68397.1"/>
    <property type="molecule type" value="Genomic_DNA"/>
</dbReference>
<dbReference type="Proteomes" id="UP001058167">
    <property type="component" value="Unassembled WGS sequence"/>
</dbReference>
<gene>
    <name evidence="2" type="ORF">Pcaca03_08410</name>
    <name evidence="1" type="ORF">SOASR016_08450</name>
</gene>
<dbReference type="RefSeq" id="WP_261865746.1">
    <property type="nucleotide sequence ID" value="NZ_BRLF01000001.1"/>
</dbReference>
<name>A0AAI9KZI2_PECCC</name>
<dbReference type="Gene3D" id="2.40.10.210">
    <property type="entry name" value="Phage tail proteins (gpFII-like)"/>
    <property type="match status" value="1"/>
</dbReference>
<protein>
    <submittedName>
        <fullName evidence="2">DNA breaking-rejoining protein</fullName>
    </submittedName>
</protein>
<dbReference type="EMBL" id="BRLF01000001">
    <property type="protein sequence ID" value="GKX46093.1"/>
    <property type="molecule type" value="Genomic_DNA"/>
</dbReference>
<reference evidence="1" key="1">
    <citation type="submission" date="2022-06" db="EMBL/GenBank/DDBJ databases">
        <title>Draft genome sequences of Pectobacterium carotovorum subsp. carotovorum str. NBRC12380.</title>
        <authorList>
            <person name="Wakabayashi Y."/>
            <person name="Kojima K."/>
        </authorList>
    </citation>
    <scope>NUCLEOTIDE SEQUENCE</scope>
    <source>
        <strain evidence="1">NBRC 12380</strain>
    </source>
</reference>
<dbReference type="InterPro" id="IPR025601">
    <property type="entry name" value="ATP-bd_sugar_transptr-like"/>
</dbReference>
<comment type="caution">
    <text evidence="2">The sequence shown here is derived from an EMBL/GenBank/DDBJ whole genome shotgun (WGS) entry which is preliminary data.</text>
</comment>
<keyword evidence="3" id="KW-1185">Reference proteome</keyword>
<dbReference type="SUPFAM" id="SSF69279">
    <property type="entry name" value="Phage tail proteins"/>
    <property type="match status" value="1"/>
</dbReference>
<evidence type="ECO:0000313" key="4">
    <source>
        <dbReference type="Proteomes" id="UP001165145"/>
    </source>
</evidence>
<dbReference type="Pfam" id="PF13856">
    <property type="entry name" value="Gifsy-2"/>
    <property type="match status" value="1"/>
</dbReference>
<accession>A0AAI9KZI2</accession>
<dbReference type="Proteomes" id="UP001165145">
    <property type="component" value="Unassembled WGS sequence"/>
</dbReference>
<evidence type="ECO:0000313" key="3">
    <source>
        <dbReference type="Proteomes" id="UP001058167"/>
    </source>
</evidence>
<dbReference type="AlphaFoldDB" id="A0AAI9KZI2"/>